<dbReference type="SUPFAM" id="SSF52833">
    <property type="entry name" value="Thioredoxin-like"/>
    <property type="match status" value="1"/>
</dbReference>
<sequence length="214" mass="24488">MNTIVYGVPLSPFVRKVLLTLDRKKIDYTNIPVTPMEPPEDFLAFSPLGKIPALRDDKLAISDSSVICEYLEDRYPDPPVYPHSMIEHARARWIEEYCDTKLAEVTGPPLFFERVIKRLLLEHEPDEERVQRNLNETLPPVLTYLESQVPDDHFFNGGLSVADFAVGSNMLNARHAGFQPDAQLYPRFSAYLQRLFQHPLFAARIDADAKFLGE</sequence>
<reference evidence="3 4" key="1">
    <citation type="submission" date="2023-04" db="EMBL/GenBank/DDBJ databases">
        <title>Marinobulbifer ophiurae gen. nov., sp. Nov., isolate from tissue of brittle star Ophioplocus japonicus.</title>
        <authorList>
            <person name="Kawano K."/>
            <person name="Sawayama S."/>
            <person name="Nakagawa S."/>
        </authorList>
    </citation>
    <scope>NUCLEOTIDE SEQUENCE [LARGE SCALE GENOMIC DNA]</scope>
    <source>
        <strain evidence="3 4">NKW57</strain>
    </source>
</reference>
<dbReference type="CDD" id="cd00570">
    <property type="entry name" value="GST_N_family"/>
    <property type="match status" value="1"/>
</dbReference>
<dbReference type="InterPro" id="IPR050983">
    <property type="entry name" value="GST_Omega/HSP26"/>
</dbReference>
<feature type="domain" description="GST N-terminal" evidence="1">
    <location>
        <begin position="1"/>
        <end position="79"/>
    </location>
</feature>
<dbReference type="RefSeq" id="WP_285763727.1">
    <property type="nucleotide sequence ID" value="NZ_BSYJ01000003.1"/>
</dbReference>
<dbReference type="Pfam" id="PF13417">
    <property type="entry name" value="GST_N_3"/>
    <property type="match status" value="1"/>
</dbReference>
<dbReference type="InterPro" id="IPR040079">
    <property type="entry name" value="Glutathione_S-Trfase"/>
</dbReference>
<dbReference type="Pfam" id="PF14497">
    <property type="entry name" value="GST_C_3"/>
    <property type="match status" value="1"/>
</dbReference>
<evidence type="ECO:0000259" key="1">
    <source>
        <dbReference type="PROSITE" id="PS50404"/>
    </source>
</evidence>
<dbReference type="PANTHER" id="PTHR43968">
    <property type="match status" value="1"/>
</dbReference>
<dbReference type="EMBL" id="BSYJ01000003">
    <property type="protein sequence ID" value="GMG87087.1"/>
    <property type="molecule type" value="Genomic_DNA"/>
</dbReference>
<dbReference type="PANTHER" id="PTHR43968:SF6">
    <property type="entry name" value="GLUTATHIONE S-TRANSFERASE OMEGA"/>
    <property type="match status" value="1"/>
</dbReference>
<evidence type="ECO:0000313" key="3">
    <source>
        <dbReference type="EMBL" id="GMG87087.1"/>
    </source>
</evidence>
<feature type="domain" description="GST C-terminal" evidence="2">
    <location>
        <begin position="84"/>
        <end position="214"/>
    </location>
</feature>
<dbReference type="SFLD" id="SFLDG00358">
    <property type="entry name" value="Main_(cytGST)"/>
    <property type="match status" value="1"/>
</dbReference>
<keyword evidence="4" id="KW-1185">Reference proteome</keyword>
<dbReference type="InterPro" id="IPR010987">
    <property type="entry name" value="Glutathione-S-Trfase_C-like"/>
</dbReference>
<dbReference type="InterPro" id="IPR004045">
    <property type="entry name" value="Glutathione_S-Trfase_N"/>
</dbReference>
<dbReference type="Proteomes" id="UP001224392">
    <property type="component" value="Unassembled WGS sequence"/>
</dbReference>
<gene>
    <name evidence="3" type="ORF">MNKW57_14080</name>
</gene>
<dbReference type="InterPro" id="IPR004046">
    <property type="entry name" value="GST_C"/>
</dbReference>
<evidence type="ECO:0000313" key="4">
    <source>
        <dbReference type="Proteomes" id="UP001224392"/>
    </source>
</evidence>
<dbReference type="PROSITE" id="PS50405">
    <property type="entry name" value="GST_CTER"/>
    <property type="match status" value="1"/>
</dbReference>
<dbReference type="SUPFAM" id="SSF47616">
    <property type="entry name" value="GST C-terminal domain-like"/>
    <property type="match status" value="1"/>
</dbReference>
<evidence type="ECO:0000259" key="2">
    <source>
        <dbReference type="PROSITE" id="PS50405"/>
    </source>
</evidence>
<name>A0ABQ6LYI0_9GAMM</name>
<organism evidence="3 4">
    <name type="scientific">Biformimicrobium ophioploci</name>
    <dbReference type="NCBI Taxonomy" id="3036711"/>
    <lineage>
        <taxon>Bacteria</taxon>
        <taxon>Pseudomonadati</taxon>
        <taxon>Pseudomonadota</taxon>
        <taxon>Gammaproteobacteria</taxon>
        <taxon>Cellvibrionales</taxon>
        <taxon>Microbulbiferaceae</taxon>
        <taxon>Biformimicrobium</taxon>
    </lineage>
</organism>
<protein>
    <submittedName>
        <fullName evidence="3">Glutathione S-transferase family protein</fullName>
    </submittedName>
</protein>
<dbReference type="CDD" id="cd00299">
    <property type="entry name" value="GST_C_family"/>
    <property type="match status" value="1"/>
</dbReference>
<proteinExistence type="predicted"/>
<comment type="caution">
    <text evidence="3">The sequence shown here is derived from an EMBL/GenBank/DDBJ whole genome shotgun (WGS) entry which is preliminary data.</text>
</comment>
<dbReference type="InterPro" id="IPR036249">
    <property type="entry name" value="Thioredoxin-like_sf"/>
</dbReference>
<dbReference type="SFLD" id="SFLDS00019">
    <property type="entry name" value="Glutathione_Transferase_(cytos"/>
    <property type="match status" value="1"/>
</dbReference>
<dbReference type="Gene3D" id="3.40.30.10">
    <property type="entry name" value="Glutaredoxin"/>
    <property type="match status" value="1"/>
</dbReference>
<dbReference type="InterPro" id="IPR036282">
    <property type="entry name" value="Glutathione-S-Trfase_C_sf"/>
</dbReference>
<dbReference type="PROSITE" id="PS50404">
    <property type="entry name" value="GST_NTER"/>
    <property type="match status" value="1"/>
</dbReference>
<dbReference type="Gene3D" id="1.20.1050.10">
    <property type="match status" value="1"/>
</dbReference>
<accession>A0ABQ6LYI0</accession>